<protein>
    <recommendedName>
        <fullName evidence="3">DUF834 domain-containing protein</fullName>
    </recommendedName>
</protein>
<keyword evidence="2" id="KW-1185">Reference proteome</keyword>
<evidence type="ECO:0000313" key="1">
    <source>
        <dbReference type="EnsemblPlants" id="OBART03G36040.1"/>
    </source>
</evidence>
<name>A0A0D3FPQ0_9ORYZ</name>
<dbReference type="HOGENOM" id="CLU_1580926_0_0_1"/>
<accession>A0A0D3FPQ0</accession>
<evidence type="ECO:0008006" key="3">
    <source>
        <dbReference type="Google" id="ProtNLM"/>
    </source>
</evidence>
<reference evidence="1" key="2">
    <citation type="submission" date="2015-03" db="UniProtKB">
        <authorList>
            <consortium name="EnsemblPlants"/>
        </authorList>
    </citation>
    <scope>IDENTIFICATION</scope>
</reference>
<proteinExistence type="predicted"/>
<dbReference type="Proteomes" id="UP000026960">
    <property type="component" value="Chromosome 3"/>
</dbReference>
<organism evidence="1">
    <name type="scientific">Oryza barthii</name>
    <dbReference type="NCBI Taxonomy" id="65489"/>
    <lineage>
        <taxon>Eukaryota</taxon>
        <taxon>Viridiplantae</taxon>
        <taxon>Streptophyta</taxon>
        <taxon>Embryophyta</taxon>
        <taxon>Tracheophyta</taxon>
        <taxon>Spermatophyta</taxon>
        <taxon>Magnoliopsida</taxon>
        <taxon>Liliopsida</taxon>
        <taxon>Poales</taxon>
        <taxon>Poaceae</taxon>
        <taxon>BOP clade</taxon>
        <taxon>Oryzoideae</taxon>
        <taxon>Oryzeae</taxon>
        <taxon>Oryzinae</taxon>
        <taxon>Oryza</taxon>
    </lineage>
</organism>
<reference evidence="1" key="1">
    <citation type="journal article" date="2009" name="Rice">
        <title>De Novo Next Generation Sequencing of Plant Genomes.</title>
        <authorList>
            <person name="Rounsley S."/>
            <person name="Marri P.R."/>
            <person name="Yu Y."/>
            <person name="He R."/>
            <person name="Sisneros N."/>
            <person name="Goicoechea J.L."/>
            <person name="Lee S.J."/>
            <person name="Angelova A."/>
            <person name="Kudrna D."/>
            <person name="Luo M."/>
            <person name="Affourtit J."/>
            <person name="Desany B."/>
            <person name="Knight J."/>
            <person name="Niazi F."/>
            <person name="Egholm M."/>
            <person name="Wing R.A."/>
        </authorList>
    </citation>
    <scope>NUCLEOTIDE SEQUENCE [LARGE SCALE GENOMIC DNA]</scope>
    <source>
        <strain evidence="1">cv. IRGC 105608</strain>
    </source>
</reference>
<dbReference type="Gramene" id="OBART03G36040.1">
    <property type="protein sequence ID" value="OBART03G36040.1"/>
    <property type="gene ID" value="OBART03G36040"/>
</dbReference>
<evidence type="ECO:0000313" key="2">
    <source>
        <dbReference type="Proteomes" id="UP000026960"/>
    </source>
</evidence>
<dbReference type="PaxDb" id="65489-OBART03G36040.1"/>
<dbReference type="AlphaFoldDB" id="A0A0D3FPQ0"/>
<dbReference type="EnsemblPlants" id="OBART03G36040.1">
    <property type="protein sequence ID" value="OBART03G36040.1"/>
    <property type="gene ID" value="OBART03G36040"/>
</dbReference>
<sequence length="169" mass="17598">MAGSELGTGIRGRRWWWPGARIHGREERGDVAAAGEDAADAHIETVAPPVEKEAVAAVLAAVAGIVGDALLEDEEAVRRGHGLERLQEAGIEAERRGRRRNAHEGIKIGAEPVGDAEEEAGVAVAGAVPVAELLVKDAAAERLAGGGGADYGCSVGAHEDLEQHIVRER</sequence>